<proteinExistence type="predicted"/>
<dbReference type="eggNOG" id="ENOG5033B9E">
    <property type="taxonomic scope" value="Bacteria"/>
</dbReference>
<gene>
    <name evidence="1" type="ordered locus">Halhy_0029</name>
</gene>
<dbReference type="STRING" id="760192.Halhy_0029"/>
<dbReference type="EMBL" id="CP002691">
    <property type="protein sequence ID" value="AEE47943.1"/>
    <property type="molecule type" value="Genomic_DNA"/>
</dbReference>
<evidence type="ECO:0000313" key="1">
    <source>
        <dbReference type="EMBL" id="AEE47943.1"/>
    </source>
</evidence>
<reference key="2">
    <citation type="submission" date="2011-04" db="EMBL/GenBank/DDBJ databases">
        <title>Complete sequence of chromosome of Haliscomenobacter hydrossis DSM 1100.</title>
        <authorList>
            <consortium name="US DOE Joint Genome Institute (JGI-PGF)"/>
            <person name="Lucas S."/>
            <person name="Han J."/>
            <person name="Lapidus A."/>
            <person name="Bruce D."/>
            <person name="Goodwin L."/>
            <person name="Pitluck S."/>
            <person name="Peters L."/>
            <person name="Kyrpides N."/>
            <person name="Mavromatis K."/>
            <person name="Ivanova N."/>
            <person name="Ovchinnikova G."/>
            <person name="Pagani I."/>
            <person name="Daligault H."/>
            <person name="Detter J.C."/>
            <person name="Han C."/>
            <person name="Land M."/>
            <person name="Hauser L."/>
            <person name="Markowitz V."/>
            <person name="Cheng J.-F."/>
            <person name="Hugenholtz P."/>
            <person name="Woyke T."/>
            <person name="Wu D."/>
            <person name="Verbarg S."/>
            <person name="Frueling A."/>
            <person name="Brambilla E."/>
            <person name="Klenk H.-P."/>
            <person name="Eisen J.A."/>
        </authorList>
    </citation>
    <scope>NUCLEOTIDE SEQUENCE</scope>
    <source>
        <strain>DSM 1100</strain>
    </source>
</reference>
<accession>F4KRF3</accession>
<keyword evidence="2" id="KW-1185">Reference proteome</keyword>
<protein>
    <submittedName>
        <fullName evidence="1">Uncharacterized protein</fullName>
    </submittedName>
</protein>
<evidence type="ECO:0000313" key="2">
    <source>
        <dbReference type="Proteomes" id="UP000008461"/>
    </source>
</evidence>
<dbReference type="KEGG" id="hhy:Halhy_0029"/>
<dbReference type="AlphaFoldDB" id="F4KRF3"/>
<reference evidence="1 2" key="1">
    <citation type="journal article" date="2011" name="Stand. Genomic Sci.">
        <title>Complete genome sequence of Haliscomenobacter hydrossis type strain (O).</title>
        <authorList>
            <consortium name="US DOE Joint Genome Institute (JGI-PGF)"/>
            <person name="Daligault H."/>
            <person name="Lapidus A."/>
            <person name="Zeytun A."/>
            <person name="Nolan M."/>
            <person name="Lucas S."/>
            <person name="Del Rio T.G."/>
            <person name="Tice H."/>
            <person name="Cheng J.F."/>
            <person name="Tapia R."/>
            <person name="Han C."/>
            <person name="Goodwin L."/>
            <person name="Pitluck S."/>
            <person name="Liolios K."/>
            <person name="Pagani I."/>
            <person name="Ivanova N."/>
            <person name="Huntemann M."/>
            <person name="Mavromatis K."/>
            <person name="Mikhailova N."/>
            <person name="Pati A."/>
            <person name="Chen A."/>
            <person name="Palaniappan K."/>
            <person name="Land M."/>
            <person name="Hauser L."/>
            <person name="Brambilla E.M."/>
            <person name="Rohde M."/>
            <person name="Verbarg S."/>
            <person name="Goker M."/>
            <person name="Bristow J."/>
            <person name="Eisen J.A."/>
            <person name="Markowitz V."/>
            <person name="Hugenholtz P."/>
            <person name="Kyrpides N.C."/>
            <person name="Klenk H.P."/>
            <person name="Woyke T."/>
        </authorList>
    </citation>
    <scope>NUCLEOTIDE SEQUENCE [LARGE SCALE GENOMIC DNA]</scope>
    <source>
        <strain evidence="2">ATCC 27775 / DSM 1100 / LMG 10767 / O</strain>
    </source>
</reference>
<name>F4KRF3_HALH1</name>
<sequence length="205" mass="23744">MRKKREIILQKRCSYKFFSIFASMKRLVAILLLGLMLFNSFGYYLLFAYERQQARDLAIVNTPEALFDVIKIKVALYTSVSDTDFEFVDEELTVENKTYQIVKKRIKNDTAELYYFRDFHQEALRKTLNDIVVSQTQDDQPGSNQPIKHLLKSFLKDYIHDEVFAFSLNSTESTTFEPVVLNATAHVLKASAFLSLHAPPPEPMV</sequence>
<organism evidence="1 2">
    <name type="scientific">Haliscomenobacter hydrossis (strain ATCC 27775 / DSM 1100 / LMG 10767 / O)</name>
    <dbReference type="NCBI Taxonomy" id="760192"/>
    <lineage>
        <taxon>Bacteria</taxon>
        <taxon>Pseudomonadati</taxon>
        <taxon>Bacteroidota</taxon>
        <taxon>Saprospiria</taxon>
        <taxon>Saprospirales</taxon>
        <taxon>Haliscomenobacteraceae</taxon>
        <taxon>Haliscomenobacter</taxon>
    </lineage>
</organism>
<dbReference type="HOGENOM" id="CLU_1335969_0_0_10"/>
<dbReference type="Proteomes" id="UP000008461">
    <property type="component" value="Chromosome"/>
</dbReference>